<protein>
    <submittedName>
        <fullName evidence="3">Uncharacterized protein</fullName>
    </submittedName>
</protein>
<accession>A0A1S1N2U8</accession>
<name>A0A1S1N2U8_9MYCO</name>
<dbReference type="PANTHER" id="PTHR37042">
    <property type="entry name" value="OUTER MEMBRANE PROTEIN RV1973"/>
    <property type="match status" value="1"/>
</dbReference>
<evidence type="ECO:0000313" key="3">
    <source>
        <dbReference type="EMBL" id="OHU93779.1"/>
    </source>
</evidence>
<keyword evidence="4" id="KW-1185">Reference proteome</keyword>
<evidence type="ECO:0000256" key="2">
    <source>
        <dbReference type="ARBA" id="ARBA00023136"/>
    </source>
</evidence>
<organism evidence="3 4">
    <name type="scientific">Mycobacterium talmoniae</name>
    <dbReference type="NCBI Taxonomy" id="1858794"/>
    <lineage>
        <taxon>Bacteria</taxon>
        <taxon>Bacillati</taxon>
        <taxon>Actinomycetota</taxon>
        <taxon>Actinomycetes</taxon>
        <taxon>Mycobacteriales</taxon>
        <taxon>Mycobacteriaceae</taxon>
        <taxon>Mycobacterium</taxon>
    </lineage>
</organism>
<dbReference type="EMBL" id="MLQM01000200">
    <property type="protein sequence ID" value="OHU93779.1"/>
    <property type="molecule type" value="Genomic_DNA"/>
</dbReference>
<dbReference type="Proteomes" id="UP000179734">
    <property type="component" value="Unassembled WGS sequence"/>
</dbReference>
<keyword evidence="2" id="KW-0472">Membrane</keyword>
<dbReference type="RefSeq" id="WP_071029398.1">
    <property type="nucleotide sequence ID" value="NZ_MLQM01000200.1"/>
</dbReference>
<sequence length="141" mass="15518">LMLYSHESHRRTALNEVAALDIARAFTAEFLSPDPTGDSGANRYVDRMAAQSAGELGKWWQDRKNEILIQVATGPVVKATILDAGVERWNDDGSVDVLVVAKTAIKSADGKRIEAEPTVRCLETVRREGDQWKISNLSPVI</sequence>
<evidence type="ECO:0000313" key="4">
    <source>
        <dbReference type="Proteomes" id="UP000179734"/>
    </source>
</evidence>
<feature type="non-terminal residue" evidence="3">
    <location>
        <position position="1"/>
    </location>
</feature>
<evidence type="ECO:0000256" key="1">
    <source>
        <dbReference type="ARBA" id="ARBA00004370"/>
    </source>
</evidence>
<dbReference type="GO" id="GO:0016020">
    <property type="term" value="C:membrane"/>
    <property type="evidence" value="ECO:0007669"/>
    <property type="project" value="UniProtKB-SubCell"/>
</dbReference>
<dbReference type="AlphaFoldDB" id="A0A1S1N2U8"/>
<reference evidence="3 4" key="1">
    <citation type="submission" date="2016-10" db="EMBL/GenBank/DDBJ databases">
        <title>Genome sequence of Mycobacterium talmonii.</title>
        <authorList>
            <person name="Greninger A.L."/>
            <person name="Elliott B."/>
            <person name="Vasireddy S."/>
            <person name="Vasireddy R."/>
        </authorList>
    </citation>
    <scope>NUCLEOTIDE SEQUENCE [LARGE SCALE GENOMIC DNA]</scope>
    <source>
        <strain evidence="4">NE-TNMC-100812</strain>
    </source>
</reference>
<comment type="caution">
    <text evidence="3">The sequence shown here is derived from an EMBL/GenBank/DDBJ whole genome shotgun (WGS) entry which is preliminary data.</text>
</comment>
<gene>
    <name evidence="3" type="ORF">BKN37_23800</name>
</gene>
<dbReference type="PANTHER" id="PTHR37042:SF4">
    <property type="entry name" value="OUTER MEMBRANE PROTEIN RV1973"/>
    <property type="match status" value="1"/>
</dbReference>
<comment type="subcellular location">
    <subcellularLocation>
        <location evidence="1">Membrane</location>
    </subcellularLocation>
</comment>
<proteinExistence type="predicted"/>